<keyword evidence="1" id="KW-0812">Transmembrane</keyword>
<organism evidence="2">
    <name type="scientific">marine sediment metagenome</name>
    <dbReference type="NCBI Taxonomy" id="412755"/>
    <lineage>
        <taxon>unclassified sequences</taxon>
        <taxon>metagenomes</taxon>
        <taxon>ecological metagenomes</taxon>
    </lineage>
</organism>
<evidence type="ECO:0000313" key="2">
    <source>
        <dbReference type="EMBL" id="GAF95638.1"/>
    </source>
</evidence>
<comment type="caution">
    <text evidence="2">The sequence shown here is derived from an EMBL/GenBank/DDBJ whole genome shotgun (WGS) entry which is preliminary data.</text>
</comment>
<sequence>MTREPFRARLYPKDALLGRLDGAKTSPALLVNPRRILHLFLVLLIAGGVSLFFLLGPPGGGGQSTTPELAISQGLELDGNVTRDGDDEIITIAGPSIKPMHQAVPVDSDGEIITIAAVSI</sequence>
<gene>
    <name evidence="2" type="ORF">S01H1_23208</name>
</gene>
<reference evidence="2" key="1">
    <citation type="journal article" date="2014" name="Front. Microbiol.">
        <title>High frequency of phylogenetically diverse reductive dehalogenase-homologous genes in deep subseafloor sedimentary metagenomes.</title>
        <authorList>
            <person name="Kawai M."/>
            <person name="Futagami T."/>
            <person name="Toyoda A."/>
            <person name="Takaki Y."/>
            <person name="Nishi S."/>
            <person name="Hori S."/>
            <person name="Arai W."/>
            <person name="Tsubouchi T."/>
            <person name="Morono Y."/>
            <person name="Uchiyama I."/>
            <person name="Ito T."/>
            <person name="Fujiyama A."/>
            <person name="Inagaki F."/>
            <person name="Takami H."/>
        </authorList>
    </citation>
    <scope>NUCLEOTIDE SEQUENCE</scope>
    <source>
        <strain evidence="2">Expedition CK06-06</strain>
    </source>
</reference>
<dbReference type="AlphaFoldDB" id="X0TQ32"/>
<feature type="non-terminal residue" evidence="2">
    <location>
        <position position="120"/>
    </location>
</feature>
<protein>
    <submittedName>
        <fullName evidence="2">Uncharacterized protein</fullName>
    </submittedName>
</protein>
<proteinExistence type="predicted"/>
<keyword evidence="1" id="KW-1133">Transmembrane helix</keyword>
<keyword evidence="1" id="KW-0472">Membrane</keyword>
<evidence type="ECO:0000256" key="1">
    <source>
        <dbReference type="SAM" id="Phobius"/>
    </source>
</evidence>
<accession>X0TQ32</accession>
<feature type="transmembrane region" description="Helical" evidence="1">
    <location>
        <begin position="36"/>
        <end position="55"/>
    </location>
</feature>
<name>X0TQ32_9ZZZZ</name>
<dbReference type="EMBL" id="BARS01013318">
    <property type="protein sequence ID" value="GAF95638.1"/>
    <property type="molecule type" value="Genomic_DNA"/>
</dbReference>